<keyword evidence="5" id="KW-0378">Hydrolase</keyword>
<evidence type="ECO:0000256" key="11">
    <source>
        <dbReference type="PROSITE-ProRule" id="PRU00552"/>
    </source>
</evidence>
<dbReference type="InterPro" id="IPR027417">
    <property type="entry name" value="P-loop_NTPase"/>
</dbReference>
<dbReference type="GO" id="GO:0010468">
    <property type="term" value="P:regulation of gene expression"/>
    <property type="evidence" value="ECO:0007669"/>
    <property type="project" value="UniProtKB-ARBA"/>
</dbReference>
<keyword evidence="6" id="KW-0347">Helicase</keyword>
<feature type="compositionally biased region" description="Basic and acidic residues" evidence="12">
    <location>
        <begin position="671"/>
        <end position="684"/>
    </location>
</feature>
<comment type="caution">
    <text evidence="16">The sequence shown here is derived from an EMBL/GenBank/DDBJ whole genome shotgun (WGS) entry which is preliminary data.</text>
</comment>
<feature type="short sequence motif" description="Q motif" evidence="11">
    <location>
        <begin position="171"/>
        <end position="199"/>
    </location>
</feature>
<dbReference type="Gene3D" id="3.40.50.300">
    <property type="entry name" value="P-loop containing nucleotide triphosphate hydrolases"/>
    <property type="match status" value="2"/>
</dbReference>
<feature type="region of interest" description="Disordered" evidence="12">
    <location>
        <begin position="592"/>
        <end position="802"/>
    </location>
</feature>
<feature type="compositionally biased region" description="Polar residues" evidence="12">
    <location>
        <begin position="727"/>
        <end position="739"/>
    </location>
</feature>
<feature type="domain" description="Helicase ATP-binding" evidence="13">
    <location>
        <begin position="202"/>
        <end position="377"/>
    </location>
</feature>
<comment type="catalytic activity">
    <reaction evidence="10">
        <text>ATP + H2O = ADP + phosphate + H(+)</text>
        <dbReference type="Rhea" id="RHEA:13065"/>
        <dbReference type="ChEBI" id="CHEBI:15377"/>
        <dbReference type="ChEBI" id="CHEBI:15378"/>
        <dbReference type="ChEBI" id="CHEBI:30616"/>
        <dbReference type="ChEBI" id="CHEBI:43474"/>
        <dbReference type="ChEBI" id="CHEBI:456216"/>
        <dbReference type="EC" id="3.6.4.13"/>
    </reaction>
</comment>
<proteinExistence type="inferred from homology"/>
<dbReference type="InterPro" id="IPR014001">
    <property type="entry name" value="Helicase_ATP-bd"/>
</dbReference>
<organism evidence="16 17">
    <name type="scientific">Mythimna separata</name>
    <name type="common">Oriental armyworm</name>
    <name type="synonym">Pseudaletia separata</name>
    <dbReference type="NCBI Taxonomy" id="271217"/>
    <lineage>
        <taxon>Eukaryota</taxon>
        <taxon>Metazoa</taxon>
        <taxon>Ecdysozoa</taxon>
        <taxon>Arthropoda</taxon>
        <taxon>Hexapoda</taxon>
        <taxon>Insecta</taxon>
        <taxon>Pterygota</taxon>
        <taxon>Neoptera</taxon>
        <taxon>Endopterygota</taxon>
        <taxon>Lepidoptera</taxon>
        <taxon>Glossata</taxon>
        <taxon>Ditrysia</taxon>
        <taxon>Noctuoidea</taxon>
        <taxon>Noctuidae</taxon>
        <taxon>Noctuinae</taxon>
        <taxon>Hadenini</taxon>
        <taxon>Mythimna</taxon>
    </lineage>
</organism>
<dbReference type="InterPro" id="IPR000629">
    <property type="entry name" value="RNA-helicase_DEAD-box_CS"/>
</dbReference>
<dbReference type="GO" id="GO:0016787">
    <property type="term" value="F:hydrolase activity"/>
    <property type="evidence" value="ECO:0007669"/>
    <property type="project" value="UniProtKB-KW"/>
</dbReference>
<evidence type="ECO:0000256" key="7">
    <source>
        <dbReference type="ARBA" id="ARBA00022840"/>
    </source>
</evidence>
<evidence type="ECO:0000256" key="1">
    <source>
        <dbReference type="ARBA" id="ARBA00004604"/>
    </source>
</evidence>
<evidence type="ECO:0000256" key="6">
    <source>
        <dbReference type="ARBA" id="ARBA00022806"/>
    </source>
</evidence>
<dbReference type="InterPro" id="IPR014014">
    <property type="entry name" value="RNA_helicase_DEAD_Q_motif"/>
</dbReference>
<evidence type="ECO:0000259" key="15">
    <source>
        <dbReference type="PROSITE" id="PS51195"/>
    </source>
</evidence>
<feature type="region of interest" description="Disordered" evidence="12">
    <location>
        <begin position="94"/>
        <end position="113"/>
    </location>
</feature>
<feature type="compositionally biased region" description="Basic and acidic residues" evidence="12">
    <location>
        <begin position="603"/>
        <end position="637"/>
    </location>
</feature>
<keyword evidence="17" id="KW-1185">Reference proteome</keyword>
<dbReference type="Proteomes" id="UP001231518">
    <property type="component" value="Chromosome 23"/>
</dbReference>
<dbReference type="PANTHER" id="PTHR47959:SF1">
    <property type="entry name" value="ATP-DEPENDENT RNA HELICASE DBPA"/>
    <property type="match status" value="1"/>
</dbReference>
<dbReference type="GO" id="GO:0003724">
    <property type="term" value="F:RNA helicase activity"/>
    <property type="evidence" value="ECO:0007669"/>
    <property type="project" value="UniProtKB-EC"/>
</dbReference>
<dbReference type="SMART" id="SM00487">
    <property type="entry name" value="DEXDc"/>
    <property type="match status" value="1"/>
</dbReference>
<sequence length="802" mass="90734">MKVTTELPPFIKTIQDGEEVEDFSEESDEEIEYQPSKQKVKRKADFNPNFKFVGSVDEYNKNTWDDLQKYVRRNVKRTLDEKIERRRAAVKVNGNADDVDTDSDVDRKDSDVGELEISDDELKKDEIKTKPKKLTKKQKLKEELEDEADQGVRIECDSEFFEEPPPYDENASFYMMNLSRPLLKAIGALNYVHPTPIQAATIPVALLGKDVCACAATGTGKTAAYMLPILERLLYKTSGGERTTRVLVLVPTRELGAQVHSVTRQLSQFTAVTVGLSIGGLDVKYQETMLRRNPDIVIATPGRLIDHIRNTPSFGLHSIEVLVLDEADRMLDEYFAEQMKEIIRQCSPKRQSMLFSATMSEQVKDLAAVSLKKPVKLFVDSNKEVAFNLRQEFVRIRRERECDREAMLAALVCRTFRDRAVIFVQTKKQAHRLHVALGLLGVKVAELHGALNQPQRLDSLKRFKEEQVDVLVATDVAARGLDIPGVKTVLNFTLPATIEHYIHRVGRTARAGRAGVSVSLAGEAERLLVKAIVKRARRPVKSRQVPPDIVAKYRERLARLEPEIAAILDEEYAEKQMNKMEKQTAKLEGAIKTEGAEQVGPKIEVKRQRDWFQSPREKREEKERLALTKHPDKDKQKKGGRGKKRKHDDDDDDSGDDGGRKKKRPTKHKPKDTPEERVNREMEKVALLQSRMEKRKKKQRRIRAVDDNDDQPQHRPKTFNKSKKKQSNFATDLTDTSRASAKRLRYDANKAQKGNKGMPPKGNKGPPKKGKGGPGKGPGKGKPGAKTFGKPQAGKQGGRRKK</sequence>
<dbReference type="AlphaFoldDB" id="A0AAD7YC02"/>
<keyword evidence="8" id="KW-0539">Nucleus</keyword>
<dbReference type="CDD" id="cd18787">
    <property type="entry name" value="SF2_C_DEAD"/>
    <property type="match status" value="1"/>
</dbReference>
<evidence type="ECO:0000256" key="4">
    <source>
        <dbReference type="ARBA" id="ARBA00022741"/>
    </source>
</evidence>
<feature type="compositionally biased region" description="Gly residues" evidence="12">
    <location>
        <begin position="772"/>
        <end position="782"/>
    </location>
</feature>
<evidence type="ECO:0000256" key="10">
    <source>
        <dbReference type="ARBA" id="ARBA00047984"/>
    </source>
</evidence>
<feature type="domain" description="DEAD-box RNA helicase Q" evidence="15">
    <location>
        <begin position="171"/>
        <end position="199"/>
    </location>
</feature>
<evidence type="ECO:0000256" key="5">
    <source>
        <dbReference type="ARBA" id="ARBA00022801"/>
    </source>
</evidence>
<dbReference type="EMBL" id="JARGEI010000023">
    <property type="protein sequence ID" value="KAJ8710327.1"/>
    <property type="molecule type" value="Genomic_DNA"/>
</dbReference>
<evidence type="ECO:0000259" key="14">
    <source>
        <dbReference type="PROSITE" id="PS51194"/>
    </source>
</evidence>
<evidence type="ECO:0000256" key="3">
    <source>
        <dbReference type="ARBA" id="ARBA00022517"/>
    </source>
</evidence>
<keyword evidence="7" id="KW-0067">ATP-binding</keyword>
<feature type="compositionally biased region" description="Basic residues" evidence="12">
    <location>
        <begin position="660"/>
        <end position="670"/>
    </location>
</feature>
<dbReference type="EC" id="3.6.4.13" evidence="2"/>
<evidence type="ECO:0000313" key="16">
    <source>
        <dbReference type="EMBL" id="KAJ8710327.1"/>
    </source>
</evidence>
<dbReference type="GO" id="GO:0006364">
    <property type="term" value="P:rRNA processing"/>
    <property type="evidence" value="ECO:0007669"/>
    <property type="project" value="UniProtKB-ARBA"/>
</dbReference>
<feature type="compositionally biased region" description="Basic residues" evidence="12">
    <location>
        <begin position="693"/>
        <end position="702"/>
    </location>
</feature>
<gene>
    <name evidence="16" type="ORF">PYW07_009693</name>
</gene>
<comment type="subcellular location">
    <subcellularLocation>
        <location evidence="1">Nucleus</location>
        <location evidence="1">Nucleolus</location>
    </subcellularLocation>
</comment>
<feature type="domain" description="Helicase C-terminal" evidence="14">
    <location>
        <begin position="388"/>
        <end position="551"/>
    </location>
</feature>
<dbReference type="FunFam" id="3.40.50.300:FF:000842">
    <property type="entry name" value="ATP-dependent RNA helicase DRS1"/>
    <property type="match status" value="1"/>
</dbReference>
<dbReference type="GO" id="GO:0005829">
    <property type="term" value="C:cytosol"/>
    <property type="evidence" value="ECO:0007669"/>
    <property type="project" value="TreeGrafter"/>
</dbReference>
<dbReference type="InterPro" id="IPR050079">
    <property type="entry name" value="DEAD_box_RNA_helicase"/>
</dbReference>
<dbReference type="CDD" id="cd17947">
    <property type="entry name" value="DEADc_DDX27"/>
    <property type="match status" value="1"/>
</dbReference>
<dbReference type="Pfam" id="PF00271">
    <property type="entry name" value="Helicase_C"/>
    <property type="match status" value="1"/>
</dbReference>
<protein>
    <recommendedName>
        <fullName evidence="2">RNA helicase</fullName>
        <ecNumber evidence="2">3.6.4.13</ecNumber>
    </recommendedName>
</protein>
<evidence type="ECO:0000256" key="8">
    <source>
        <dbReference type="ARBA" id="ARBA00023242"/>
    </source>
</evidence>
<dbReference type="InterPro" id="IPR001650">
    <property type="entry name" value="Helicase_C-like"/>
</dbReference>
<evidence type="ECO:0000259" key="13">
    <source>
        <dbReference type="PROSITE" id="PS51192"/>
    </source>
</evidence>
<dbReference type="Pfam" id="PF00270">
    <property type="entry name" value="DEAD"/>
    <property type="match status" value="1"/>
</dbReference>
<dbReference type="PROSITE" id="PS00039">
    <property type="entry name" value="DEAD_ATP_HELICASE"/>
    <property type="match status" value="1"/>
</dbReference>
<dbReference type="GO" id="GO:0003676">
    <property type="term" value="F:nucleic acid binding"/>
    <property type="evidence" value="ECO:0007669"/>
    <property type="project" value="InterPro"/>
</dbReference>
<comment type="similarity">
    <text evidence="9">Belongs to the DEAD box helicase family. DDX27/DRS1 subfamily.</text>
</comment>
<dbReference type="SMART" id="SM00490">
    <property type="entry name" value="HELICc"/>
    <property type="match status" value="1"/>
</dbReference>
<dbReference type="PROSITE" id="PS51195">
    <property type="entry name" value="Q_MOTIF"/>
    <property type="match status" value="1"/>
</dbReference>
<dbReference type="PANTHER" id="PTHR47959">
    <property type="entry name" value="ATP-DEPENDENT RNA HELICASE RHLE-RELATED"/>
    <property type="match status" value="1"/>
</dbReference>
<accession>A0AAD7YC02</accession>
<evidence type="ECO:0000313" key="17">
    <source>
        <dbReference type="Proteomes" id="UP001231518"/>
    </source>
</evidence>
<dbReference type="PROSITE" id="PS51192">
    <property type="entry name" value="HELICASE_ATP_BIND_1"/>
    <property type="match status" value="1"/>
</dbReference>
<dbReference type="SUPFAM" id="SSF52540">
    <property type="entry name" value="P-loop containing nucleoside triphosphate hydrolases"/>
    <property type="match status" value="1"/>
</dbReference>
<evidence type="ECO:0000256" key="9">
    <source>
        <dbReference type="ARBA" id="ARBA00043999"/>
    </source>
</evidence>
<dbReference type="GO" id="GO:0005524">
    <property type="term" value="F:ATP binding"/>
    <property type="evidence" value="ECO:0007669"/>
    <property type="project" value="UniProtKB-KW"/>
</dbReference>
<dbReference type="PROSITE" id="PS51194">
    <property type="entry name" value="HELICASE_CTER"/>
    <property type="match status" value="1"/>
</dbReference>
<feature type="compositionally biased region" description="Basic residues" evidence="12">
    <location>
        <begin position="714"/>
        <end position="726"/>
    </location>
</feature>
<dbReference type="GO" id="GO:0005730">
    <property type="term" value="C:nucleolus"/>
    <property type="evidence" value="ECO:0007669"/>
    <property type="project" value="UniProtKB-SubCell"/>
</dbReference>
<dbReference type="InterPro" id="IPR011545">
    <property type="entry name" value="DEAD/DEAH_box_helicase_dom"/>
</dbReference>
<name>A0AAD7YC02_MYTSE</name>
<keyword evidence="4" id="KW-0547">Nucleotide-binding</keyword>
<reference evidence="16" key="1">
    <citation type="submission" date="2023-03" db="EMBL/GenBank/DDBJ databases">
        <title>Chromosome-level genomes of two armyworms, Mythimna separata and Mythimna loreyi, provide insights into the biosynthesis and reception of sex pheromones.</title>
        <authorList>
            <person name="Zhao H."/>
        </authorList>
    </citation>
    <scope>NUCLEOTIDE SEQUENCE</scope>
    <source>
        <strain evidence="16">BeijingLab</strain>
        <tissue evidence="16">Pupa</tissue>
    </source>
</reference>
<feature type="compositionally biased region" description="Low complexity" evidence="12">
    <location>
        <begin position="754"/>
        <end position="765"/>
    </location>
</feature>
<evidence type="ECO:0000256" key="12">
    <source>
        <dbReference type="SAM" id="MobiDB-lite"/>
    </source>
</evidence>
<evidence type="ECO:0000256" key="2">
    <source>
        <dbReference type="ARBA" id="ARBA00012552"/>
    </source>
</evidence>
<keyword evidence="3" id="KW-0690">Ribosome biogenesis</keyword>